<dbReference type="STRING" id="419481.SAMN05216233_101613"/>
<dbReference type="RefSeq" id="WP_092208063.1">
    <property type="nucleotide sequence ID" value="NZ_FMUX01000001.1"/>
</dbReference>
<evidence type="ECO:0000259" key="1">
    <source>
        <dbReference type="Pfam" id="PF16778"/>
    </source>
</evidence>
<dbReference type="Proteomes" id="UP000198870">
    <property type="component" value="Unassembled WGS sequence"/>
</dbReference>
<dbReference type="AlphaFoldDB" id="A0A1G5B422"/>
<evidence type="ECO:0000313" key="2">
    <source>
        <dbReference type="EMBL" id="SCX84909.1"/>
    </source>
</evidence>
<sequence>MKIYSYSPITGEYLRSLDARKSPLDDSFLIPAHTTIHSPPDFDENEVAVFGGDTWILKPDYRNKAYYDTVTRACYEITEIGVKPDATWTDKDPVAYSSWNGNEWEVDLSIWLDTVVRAQRDEKLLACDYTMMPDYPIDQNKRGEWETYRMQLRDLPATLTAVTDSIPWPPAPD</sequence>
<keyword evidence="3" id="KW-1185">Reference proteome</keyword>
<gene>
    <name evidence="2" type="ORF">SAMN05216233_101613</name>
</gene>
<feature type="domain" description="Phage tail assembly chaperone-like" evidence="1">
    <location>
        <begin position="115"/>
        <end position="173"/>
    </location>
</feature>
<protein>
    <submittedName>
        <fullName evidence="2">Phage tail assembly chaperone protein</fullName>
    </submittedName>
</protein>
<dbReference type="EMBL" id="FMUX01000001">
    <property type="protein sequence ID" value="SCX84909.1"/>
    <property type="molecule type" value="Genomic_DNA"/>
</dbReference>
<dbReference type="InterPro" id="IPR031893">
    <property type="entry name" value="Phage_tail_APC"/>
</dbReference>
<dbReference type="Pfam" id="PF16778">
    <property type="entry name" value="Phage_tail_APC"/>
    <property type="match status" value="1"/>
</dbReference>
<reference evidence="2 3" key="1">
    <citation type="submission" date="2016-10" db="EMBL/GenBank/DDBJ databases">
        <authorList>
            <person name="de Groot N.N."/>
        </authorList>
    </citation>
    <scope>NUCLEOTIDE SEQUENCE [LARGE SCALE GENOMIC DNA]</scope>
    <source>
        <strain evidence="2 3">AA1</strain>
    </source>
</reference>
<organism evidence="2 3">
    <name type="scientific">Desulfoluna spongiiphila</name>
    <dbReference type="NCBI Taxonomy" id="419481"/>
    <lineage>
        <taxon>Bacteria</taxon>
        <taxon>Pseudomonadati</taxon>
        <taxon>Thermodesulfobacteriota</taxon>
        <taxon>Desulfobacteria</taxon>
        <taxon>Desulfobacterales</taxon>
        <taxon>Desulfolunaceae</taxon>
        <taxon>Desulfoluna</taxon>
    </lineage>
</organism>
<evidence type="ECO:0000313" key="3">
    <source>
        <dbReference type="Proteomes" id="UP000198870"/>
    </source>
</evidence>
<proteinExistence type="predicted"/>
<dbReference type="Gene3D" id="6.10.140.1310">
    <property type="match status" value="1"/>
</dbReference>
<dbReference type="OrthoDB" id="5465054at2"/>
<accession>A0A1G5B422</accession>
<name>A0A1G5B422_9BACT</name>